<dbReference type="Gene3D" id="1.20.120.530">
    <property type="entry name" value="GntR ligand-binding domain-like"/>
    <property type="match status" value="1"/>
</dbReference>
<evidence type="ECO:0000259" key="4">
    <source>
        <dbReference type="PROSITE" id="PS50949"/>
    </source>
</evidence>
<dbReference type="SUPFAM" id="SSF48008">
    <property type="entry name" value="GntR ligand-binding domain-like"/>
    <property type="match status" value="1"/>
</dbReference>
<dbReference type="SMART" id="SM00345">
    <property type="entry name" value="HTH_GNTR"/>
    <property type="match status" value="1"/>
</dbReference>
<dbReference type="Proteomes" id="UP001477870">
    <property type="component" value="Unassembled WGS sequence"/>
</dbReference>
<accession>A0ABU9T2F8</accession>
<reference evidence="5 6" key="1">
    <citation type="submission" date="2024-03" db="EMBL/GenBank/DDBJ databases">
        <title>Community enrichment and isolation of bacterial strains for fucoidan degradation.</title>
        <authorList>
            <person name="Sichert A."/>
        </authorList>
    </citation>
    <scope>NUCLEOTIDE SEQUENCE [LARGE SCALE GENOMIC DNA]</scope>
    <source>
        <strain evidence="5 6">AS62</strain>
    </source>
</reference>
<dbReference type="EMBL" id="JBBMQO010000001">
    <property type="protein sequence ID" value="MEM5500317.1"/>
    <property type="molecule type" value="Genomic_DNA"/>
</dbReference>
<dbReference type="InterPro" id="IPR036388">
    <property type="entry name" value="WH-like_DNA-bd_sf"/>
</dbReference>
<feature type="domain" description="HTH gntR-type" evidence="4">
    <location>
        <begin position="13"/>
        <end position="80"/>
    </location>
</feature>
<dbReference type="RefSeq" id="WP_342846407.1">
    <property type="nucleotide sequence ID" value="NZ_JBBMQO010000001.1"/>
</dbReference>
<dbReference type="Pfam" id="PF07729">
    <property type="entry name" value="FCD"/>
    <property type="match status" value="1"/>
</dbReference>
<dbReference type="CDD" id="cd07377">
    <property type="entry name" value="WHTH_GntR"/>
    <property type="match status" value="1"/>
</dbReference>
<keyword evidence="1" id="KW-0805">Transcription regulation</keyword>
<dbReference type="PANTHER" id="PTHR43537:SF6">
    <property type="entry name" value="HTH-TYPE TRANSCRIPTIONAL REPRESSOR RSPR"/>
    <property type="match status" value="1"/>
</dbReference>
<organism evidence="5 6">
    <name type="scientific">Ahrensia kielensis</name>
    <dbReference type="NCBI Taxonomy" id="76980"/>
    <lineage>
        <taxon>Bacteria</taxon>
        <taxon>Pseudomonadati</taxon>
        <taxon>Pseudomonadota</taxon>
        <taxon>Alphaproteobacteria</taxon>
        <taxon>Hyphomicrobiales</taxon>
        <taxon>Ahrensiaceae</taxon>
        <taxon>Ahrensia</taxon>
    </lineage>
</organism>
<proteinExistence type="predicted"/>
<dbReference type="SMART" id="SM00895">
    <property type="entry name" value="FCD"/>
    <property type="match status" value="1"/>
</dbReference>
<dbReference type="Gene3D" id="1.10.10.10">
    <property type="entry name" value="Winged helix-like DNA-binding domain superfamily/Winged helix DNA-binding domain"/>
    <property type="match status" value="1"/>
</dbReference>
<evidence type="ECO:0000313" key="5">
    <source>
        <dbReference type="EMBL" id="MEM5500317.1"/>
    </source>
</evidence>
<name>A0ABU9T2F8_9HYPH</name>
<evidence type="ECO:0000256" key="3">
    <source>
        <dbReference type="ARBA" id="ARBA00023163"/>
    </source>
</evidence>
<sequence>MNIQQTMNDTRRQTSAEEIFQKLKGDIVSLRLQPGAKLSEVEIAKQYEVSRQPVREAFLRLGDLNLLQIRPQKATLVRKISLQDLRNTRFIRTAVEVEVVRIACKKADKDSLALLRNNLEKQARAIEDKDSIQLHSLDYQFHRLICAAADRVQAFEVIAANKAHTDRVCTLELADTFGMAEVLEDHSDIVNAIEAKDEDLAVACTRHHLAHLDGTLFKACENHADFFED</sequence>
<dbReference type="SUPFAM" id="SSF46785">
    <property type="entry name" value="Winged helix' DNA-binding domain"/>
    <property type="match status" value="1"/>
</dbReference>
<dbReference type="InterPro" id="IPR036390">
    <property type="entry name" value="WH_DNA-bd_sf"/>
</dbReference>
<keyword evidence="3" id="KW-0804">Transcription</keyword>
<dbReference type="InterPro" id="IPR011711">
    <property type="entry name" value="GntR_C"/>
</dbReference>
<dbReference type="PANTHER" id="PTHR43537">
    <property type="entry name" value="TRANSCRIPTIONAL REGULATOR, GNTR FAMILY"/>
    <property type="match status" value="1"/>
</dbReference>
<keyword evidence="6" id="KW-1185">Reference proteome</keyword>
<dbReference type="InterPro" id="IPR008920">
    <property type="entry name" value="TF_FadR/GntR_C"/>
</dbReference>
<keyword evidence="2" id="KW-0238">DNA-binding</keyword>
<dbReference type="Pfam" id="PF00392">
    <property type="entry name" value="GntR"/>
    <property type="match status" value="1"/>
</dbReference>
<dbReference type="PROSITE" id="PS50949">
    <property type="entry name" value="HTH_GNTR"/>
    <property type="match status" value="1"/>
</dbReference>
<dbReference type="InterPro" id="IPR000524">
    <property type="entry name" value="Tscrpt_reg_HTH_GntR"/>
</dbReference>
<gene>
    <name evidence="5" type="ORF">WNY59_01800</name>
</gene>
<evidence type="ECO:0000256" key="2">
    <source>
        <dbReference type="ARBA" id="ARBA00023125"/>
    </source>
</evidence>
<protein>
    <submittedName>
        <fullName evidence="5">GntR family transcriptional regulator</fullName>
    </submittedName>
</protein>
<evidence type="ECO:0000256" key="1">
    <source>
        <dbReference type="ARBA" id="ARBA00023015"/>
    </source>
</evidence>
<comment type="caution">
    <text evidence="5">The sequence shown here is derived from an EMBL/GenBank/DDBJ whole genome shotgun (WGS) entry which is preliminary data.</text>
</comment>
<evidence type="ECO:0000313" key="6">
    <source>
        <dbReference type="Proteomes" id="UP001477870"/>
    </source>
</evidence>